<name>J5EDT9_9MYCO</name>
<dbReference type="GeneID" id="58487651"/>
<reference evidence="1 2" key="1">
    <citation type="journal article" date="2011" name="J. Bacteriol.">
        <title>Genome sequence of the Mycobacterium colombiense type strain, CECT 3035.</title>
        <authorList>
            <person name="Gonzalez-Perez M."/>
            <person name="Murcia M.I."/>
            <person name="Landsman D."/>
            <person name="Jordan I.K."/>
            <person name="Marino-Ramirez L."/>
        </authorList>
    </citation>
    <scope>NUCLEOTIDE SEQUENCE [LARGE SCALE GENOMIC DNA]</scope>
    <source>
        <strain evidence="1 2">CECT 3035</strain>
    </source>
</reference>
<dbReference type="Proteomes" id="UP000006455">
    <property type="component" value="Unassembled WGS sequence"/>
</dbReference>
<gene>
    <name evidence="1" type="ORF">MCOL_V206060</name>
</gene>
<protein>
    <submittedName>
        <fullName evidence="1">Uncharacterized protein</fullName>
    </submittedName>
</protein>
<evidence type="ECO:0000313" key="2">
    <source>
        <dbReference type="Proteomes" id="UP000006455"/>
    </source>
</evidence>
<dbReference type="RefSeq" id="WP_007770374.1">
    <property type="nucleotide sequence ID" value="NZ_AFVW02000002.1"/>
</dbReference>
<comment type="caution">
    <text evidence="1">The sequence shown here is derived from an EMBL/GenBank/DDBJ whole genome shotgun (WGS) entry which is preliminary data.</text>
</comment>
<dbReference type="STRING" id="1041522.GCA_002105755_01864"/>
<accession>J5EDT9</accession>
<dbReference type="AlphaFoldDB" id="J5EDT9"/>
<dbReference type="EMBL" id="AFVW02000002">
    <property type="protein sequence ID" value="EJO89731.1"/>
    <property type="molecule type" value="Genomic_DNA"/>
</dbReference>
<sequence length="87" mass="9727">MKNVGATYGEYAIVTGASSGVGEQFAGWRSYAVPGVSNRIGDLLVKHVLPRSVSVKAFGWMLKRALTDTTPRWDRDRFCYSMIRKEL</sequence>
<evidence type="ECO:0000313" key="1">
    <source>
        <dbReference type="EMBL" id="EJO89731.1"/>
    </source>
</evidence>
<proteinExistence type="predicted"/>
<organism evidence="1 2">
    <name type="scientific">Mycobacterium colombiense CECT 3035</name>
    <dbReference type="NCBI Taxonomy" id="1041522"/>
    <lineage>
        <taxon>Bacteria</taxon>
        <taxon>Bacillati</taxon>
        <taxon>Actinomycetota</taxon>
        <taxon>Actinomycetes</taxon>
        <taxon>Mycobacteriales</taxon>
        <taxon>Mycobacteriaceae</taxon>
        <taxon>Mycobacterium</taxon>
        <taxon>Mycobacterium avium complex (MAC)</taxon>
    </lineage>
</organism>